<proteinExistence type="predicted"/>
<gene>
    <name evidence="1" type="ORF">B0T14DRAFT_559876</name>
</gene>
<dbReference type="PANTHER" id="PTHR35020">
    <property type="entry name" value="N-ACETYLGLUCOSAMINE-INDUCED PROTEIN 1"/>
    <property type="match status" value="1"/>
</dbReference>
<name>A0AA39XDW5_9PEZI</name>
<comment type="caution">
    <text evidence="1">The sequence shown here is derived from an EMBL/GenBank/DDBJ whole genome shotgun (WGS) entry which is preliminary data.</text>
</comment>
<dbReference type="InterPro" id="IPR022036">
    <property type="entry name" value="DUF3605"/>
</dbReference>
<dbReference type="EMBL" id="JAULSU010000001">
    <property type="protein sequence ID" value="KAK0632161.1"/>
    <property type="molecule type" value="Genomic_DNA"/>
</dbReference>
<keyword evidence="2" id="KW-1185">Reference proteome</keyword>
<dbReference type="Proteomes" id="UP001175000">
    <property type="component" value="Unassembled WGS sequence"/>
</dbReference>
<dbReference type="Pfam" id="PF12239">
    <property type="entry name" value="DUF3605"/>
    <property type="match status" value="1"/>
</dbReference>
<evidence type="ECO:0000313" key="1">
    <source>
        <dbReference type="EMBL" id="KAK0632161.1"/>
    </source>
</evidence>
<evidence type="ECO:0000313" key="2">
    <source>
        <dbReference type="Proteomes" id="UP001175000"/>
    </source>
</evidence>
<dbReference type="GO" id="GO:0005737">
    <property type="term" value="C:cytoplasm"/>
    <property type="evidence" value="ECO:0007669"/>
    <property type="project" value="TreeGrafter"/>
</dbReference>
<organism evidence="1 2">
    <name type="scientific">Immersiella caudata</name>
    <dbReference type="NCBI Taxonomy" id="314043"/>
    <lineage>
        <taxon>Eukaryota</taxon>
        <taxon>Fungi</taxon>
        <taxon>Dikarya</taxon>
        <taxon>Ascomycota</taxon>
        <taxon>Pezizomycotina</taxon>
        <taxon>Sordariomycetes</taxon>
        <taxon>Sordariomycetidae</taxon>
        <taxon>Sordariales</taxon>
        <taxon>Lasiosphaeriaceae</taxon>
        <taxon>Immersiella</taxon>
    </lineage>
</organism>
<accession>A0AA39XDW5</accession>
<sequence>MGSISPSPSLPYWQVNIPPSERTAQCPPFLLNLTPKDIGIISSPDSHFTRDTWPEARQKVLTNRIDLFQRSPSELRLYHAFTWQLKQDYGSVLSFILSQRLHWSDPVVPRGKRPFEDEGDLKVLWNDWPYGIDERIVHLVVWTKFELDEDERTGDLTDEARAMVDSYVKRVFGEVEEERVIWFKNWRYLKSVKAVEHFHVMLFGPDMDFVRRVTNGDVPAFMREAGVDPYAK</sequence>
<evidence type="ECO:0008006" key="3">
    <source>
        <dbReference type="Google" id="ProtNLM"/>
    </source>
</evidence>
<dbReference type="GO" id="GO:0006044">
    <property type="term" value="P:N-acetylglucosamine metabolic process"/>
    <property type="evidence" value="ECO:0007669"/>
    <property type="project" value="TreeGrafter"/>
</dbReference>
<reference evidence="1" key="1">
    <citation type="submission" date="2023-06" db="EMBL/GenBank/DDBJ databases">
        <title>Genome-scale phylogeny and comparative genomics of the fungal order Sordariales.</title>
        <authorList>
            <consortium name="Lawrence Berkeley National Laboratory"/>
            <person name="Hensen N."/>
            <person name="Bonometti L."/>
            <person name="Westerberg I."/>
            <person name="Brannstrom I.O."/>
            <person name="Guillou S."/>
            <person name="Cros-Aarteil S."/>
            <person name="Calhoun S."/>
            <person name="Haridas S."/>
            <person name="Kuo A."/>
            <person name="Mondo S."/>
            <person name="Pangilinan J."/>
            <person name="Riley R."/>
            <person name="Labutti K."/>
            <person name="Andreopoulos B."/>
            <person name="Lipzen A."/>
            <person name="Chen C."/>
            <person name="Yanf M."/>
            <person name="Daum C."/>
            <person name="Ng V."/>
            <person name="Clum A."/>
            <person name="Steindorff A."/>
            <person name="Ohm R."/>
            <person name="Martin F."/>
            <person name="Silar P."/>
            <person name="Natvig D."/>
            <person name="Lalanne C."/>
            <person name="Gautier V."/>
            <person name="Ament-Velasquez S.L."/>
            <person name="Kruys A."/>
            <person name="Hutchinson M.I."/>
            <person name="Powell A.J."/>
            <person name="Barry K."/>
            <person name="Miller A.N."/>
            <person name="Grigoriev I.V."/>
            <person name="Debuchy R."/>
            <person name="Gladieux P."/>
            <person name="Thoren M.H."/>
            <person name="Johannesson H."/>
        </authorList>
    </citation>
    <scope>NUCLEOTIDE SEQUENCE</scope>
    <source>
        <strain evidence="1">CBS 606.72</strain>
    </source>
</reference>
<dbReference type="AlphaFoldDB" id="A0AA39XDW5"/>
<dbReference type="PANTHER" id="PTHR35020:SF4">
    <property type="entry name" value="N-ACETYLGLUCOSAMINE-INDUCED PROTEIN 1"/>
    <property type="match status" value="1"/>
</dbReference>
<protein>
    <recommendedName>
        <fullName evidence="3">N-acetylglucosamine-induced protein 1</fullName>
    </recommendedName>
</protein>